<dbReference type="PATRIC" id="fig|1637645.4.peg.2892"/>
<evidence type="ECO:0000256" key="2">
    <source>
        <dbReference type="ARBA" id="ARBA00022448"/>
    </source>
</evidence>
<keyword evidence="5" id="KW-0732">Signal</keyword>
<dbReference type="InterPro" id="IPR024370">
    <property type="entry name" value="PBP_domain"/>
</dbReference>
<feature type="signal peptide" evidence="5">
    <location>
        <begin position="1"/>
        <end position="29"/>
    </location>
</feature>
<proteinExistence type="inferred from homology"/>
<dbReference type="EMBL" id="LATL02000142">
    <property type="protein sequence ID" value="KKD37886.1"/>
    <property type="molecule type" value="Genomic_DNA"/>
</dbReference>
<gene>
    <name evidence="7" type="ORF">WN50_11875</name>
</gene>
<dbReference type="Pfam" id="PF12849">
    <property type="entry name" value="PBP_like_2"/>
    <property type="match status" value="1"/>
</dbReference>
<dbReference type="PANTHER" id="PTHR42996">
    <property type="entry name" value="PHOSPHATE-BINDING PROTEIN PSTS"/>
    <property type="match status" value="1"/>
</dbReference>
<sequence length="342" mass="38317">MKTFTLKNFRLFFVSFLTLTAISFPTSVAALLLRGGGDSFAEPLLQRYSQEYEQQTGQQFKYSTLGSGGGIRLLASQTVDFAGTSLIPTPIEQNQIEDGLLMVPIGGGSLSIVYNLKNITRDLTTDVKLSREKLVQIFTGEVSNWKQINPNFPNQKIEVIVCSGSCATSFILTKYLNQISGGKIPGSREPNWGFRFFSSQLEGGGIAGEVRRIDGAIGYVPTRLAREQNLSIANLENGEGRYVKPTLEETQKALLNVKFNDDFSTDDVKDPKEGYPLVSLTWLLIYKRYVNEDQLIATKNLLTWILTEGQELNEQLEYTRIPEDVTIEILEAVNNELRMRPY</sequence>
<evidence type="ECO:0000313" key="7">
    <source>
        <dbReference type="EMBL" id="KKD37886.1"/>
    </source>
</evidence>
<feature type="chain" id="PRO_5002497655" description="Phosphate-binding protein" evidence="5">
    <location>
        <begin position="30"/>
        <end position="342"/>
    </location>
</feature>
<dbReference type="OrthoDB" id="9790048at2"/>
<feature type="domain" description="PBP" evidence="6">
    <location>
        <begin position="29"/>
        <end position="306"/>
    </location>
</feature>
<name>A0A0F5YG75_9CYAN</name>
<evidence type="ECO:0000256" key="1">
    <source>
        <dbReference type="ARBA" id="ARBA00008725"/>
    </source>
</evidence>
<dbReference type="GO" id="GO:0043190">
    <property type="term" value="C:ATP-binding cassette (ABC) transporter complex"/>
    <property type="evidence" value="ECO:0007669"/>
    <property type="project" value="InterPro"/>
</dbReference>
<evidence type="ECO:0000256" key="4">
    <source>
        <dbReference type="PIRNR" id="PIRNR002756"/>
    </source>
</evidence>
<dbReference type="Gene3D" id="3.40.190.10">
    <property type="entry name" value="Periplasmic binding protein-like II"/>
    <property type="match status" value="2"/>
</dbReference>
<dbReference type="SUPFAM" id="SSF53850">
    <property type="entry name" value="Periplasmic binding protein-like II"/>
    <property type="match status" value="1"/>
</dbReference>
<evidence type="ECO:0000256" key="5">
    <source>
        <dbReference type="SAM" id="SignalP"/>
    </source>
</evidence>
<comment type="caution">
    <text evidence="7">The sequence shown here is derived from an EMBL/GenBank/DDBJ whole genome shotgun (WGS) entry which is preliminary data.</text>
</comment>
<reference evidence="7 8" key="1">
    <citation type="submission" date="2015-06" db="EMBL/GenBank/DDBJ databases">
        <title>Draft genome assembly of filamentous brackish cyanobacterium Limnoraphis robusta strain CS-951.</title>
        <authorList>
            <person name="Willis A."/>
            <person name="Parks M."/>
            <person name="Burford M.A."/>
        </authorList>
    </citation>
    <scope>NUCLEOTIDE SEQUENCE [LARGE SCALE GENOMIC DNA]</scope>
    <source>
        <strain evidence="7 8">CS-951</strain>
    </source>
</reference>
<dbReference type="RefSeq" id="WP_046278757.1">
    <property type="nucleotide sequence ID" value="NZ_LATL02000142.1"/>
</dbReference>
<dbReference type="PIRSF" id="PIRSF002756">
    <property type="entry name" value="PstS"/>
    <property type="match status" value="1"/>
</dbReference>
<accession>A0A0F5YG75</accession>
<evidence type="ECO:0000313" key="8">
    <source>
        <dbReference type="Proteomes" id="UP000033607"/>
    </source>
</evidence>
<dbReference type="GO" id="GO:0042301">
    <property type="term" value="F:phosphate ion binding"/>
    <property type="evidence" value="ECO:0007669"/>
    <property type="project" value="InterPro"/>
</dbReference>
<keyword evidence="2 4" id="KW-0813">Transport</keyword>
<dbReference type="PANTHER" id="PTHR42996:SF1">
    <property type="entry name" value="PHOSPHATE-BINDING PROTEIN PSTS"/>
    <property type="match status" value="1"/>
</dbReference>
<organism evidence="7 8">
    <name type="scientific">Limnoraphis robusta CS-951</name>
    <dbReference type="NCBI Taxonomy" id="1637645"/>
    <lineage>
        <taxon>Bacteria</taxon>
        <taxon>Bacillati</taxon>
        <taxon>Cyanobacteriota</taxon>
        <taxon>Cyanophyceae</taxon>
        <taxon>Oscillatoriophycideae</taxon>
        <taxon>Oscillatoriales</taxon>
        <taxon>Sirenicapillariaceae</taxon>
        <taxon>Limnoraphis</taxon>
    </lineage>
</organism>
<comment type="similarity">
    <text evidence="1 4">Belongs to the PstS family.</text>
</comment>
<dbReference type="InterPro" id="IPR050962">
    <property type="entry name" value="Phosphate-bind_PstS"/>
</dbReference>
<dbReference type="GO" id="GO:0035435">
    <property type="term" value="P:phosphate ion transmembrane transport"/>
    <property type="evidence" value="ECO:0007669"/>
    <property type="project" value="InterPro"/>
</dbReference>
<dbReference type="AlphaFoldDB" id="A0A0F5YG75"/>
<evidence type="ECO:0000256" key="3">
    <source>
        <dbReference type="ARBA" id="ARBA00022592"/>
    </source>
</evidence>
<keyword evidence="3 4" id="KW-0592">Phosphate transport</keyword>
<evidence type="ECO:0000259" key="6">
    <source>
        <dbReference type="Pfam" id="PF12849"/>
    </source>
</evidence>
<protein>
    <recommendedName>
        <fullName evidence="4">Phosphate-binding protein</fullName>
    </recommendedName>
</protein>
<dbReference type="Proteomes" id="UP000033607">
    <property type="component" value="Unassembled WGS sequence"/>
</dbReference>
<dbReference type="InterPro" id="IPR005673">
    <property type="entry name" value="ABC_phos-bd_PstS"/>
</dbReference>